<dbReference type="AlphaFoldDB" id="B7CDD0"/>
<accession>B7CDD0</accession>
<gene>
    <name evidence="1" type="ORF">EUBIFOR_02213</name>
</gene>
<dbReference type="Proteomes" id="UP000004315">
    <property type="component" value="Unassembled WGS sequence"/>
</dbReference>
<comment type="caution">
    <text evidence="1">The sequence shown here is derived from an EMBL/GenBank/DDBJ whole genome shotgun (WGS) entry which is preliminary data.</text>
</comment>
<reference evidence="1 2" key="1">
    <citation type="submission" date="2008-10" db="EMBL/GenBank/DDBJ databases">
        <authorList>
            <person name="Fulton L."/>
            <person name="Clifton S."/>
            <person name="Fulton B."/>
            <person name="Xu J."/>
            <person name="Minx P."/>
            <person name="Pepin K.H."/>
            <person name="Johnson M."/>
            <person name="Bhonagiri V."/>
            <person name="Nash W.E."/>
            <person name="Mardis E.R."/>
            <person name="Wilson R.K."/>
        </authorList>
    </citation>
    <scope>NUCLEOTIDE SEQUENCE [LARGE SCALE GENOMIC DNA]</scope>
    <source>
        <strain evidence="1 2">DSM 3989</strain>
    </source>
</reference>
<evidence type="ECO:0000313" key="1">
    <source>
        <dbReference type="EMBL" id="EEC89185.1"/>
    </source>
</evidence>
<name>B7CDD0_9FIRM</name>
<organism evidence="1 2">
    <name type="scientific">Holdemanella biformis DSM 3989</name>
    <dbReference type="NCBI Taxonomy" id="518637"/>
    <lineage>
        <taxon>Bacteria</taxon>
        <taxon>Bacillati</taxon>
        <taxon>Bacillota</taxon>
        <taxon>Erysipelotrichia</taxon>
        <taxon>Erysipelotrichales</taxon>
        <taxon>Erysipelotrichaceae</taxon>
        <taxon>Holdemanella</taxon>
    </lineage>
</organism>
<proteinExistence type="predicted"/>
<dbReference type="EMBL" id="ABYT01000114">
    <property type="protein sequence ID" value="EEC89185.1"/>
    <property type="molecule type" value="Genomic_DNA"/>
</dbReference>
<evidence type="ECO:0000313" key="2">
    <source>
        <dbReference type="Proteomes" id="UP000004315"/>
    </source>
</evidence>
<dbReference type="HOGENOM" id="CLU_3290761_0_0_9"/>
<protein>
    <submittedName>
        <fullName evidence="1">Uncharacterized protein</fullName>
    </submittedName>
</protein>
<reference evidence="1 2" key="2">
    <citation type="submission" date="2008-11" db="EMBL/GenBank/DDBJ databases">
        <title>Draft genome sequence of Eubacterium biforme (DSM 3989).</title>
        <authorList>
            <person name="Sudarsanam P."/>
            <person name="Ley R."/>
            <person name="Guruge J."/>
            <person name="Turnbaugh P.J."/>
            <person name="Mahowald M."/>
            <person name="Liep D."/>
            <person name="Gordon J."/>
        </authorList>
    </citation>
    <scope>NUCLEOTIDE SEQUENCE [LARGE SCALE GENOMIC DNA]</scope>
    <source>
        <strain evidence="1 2">DSM 3989</strain>
    </source>
</reference>
<sequence length="40" mass="4688">MKNENRNKFSENKFLQTYVDTTVERKNIIIRGADSNKNGN</sequence>
<keyword evidence="2" id="KW-1185">Reference proteome</keyword>